<dbReference type="PROSITE" id="PS51198">
    <property type="entry name" value="UVRD_HELICASE_ATP_BIND"/>
    <property type="match status" value="1"/>
</dbReference>
<protein>
    <submittedName>
        <fullName evidence="7">DNA helicase-2/ATP-dependent DNA helicase PcrA</fullName>
        <ecNumber evidence="7">3.6.4.12</ecNumber>
    </submittedName>
</protein>
<dbReference type="InterPro" id="IPR014016">
    <property type="entry name" value="UvrD-like_ATP-bd"/>
</dbReference>
<keyword evidence="3 5" id="KW-0347">Helicase</keyword>
<comment type="caution">
    <text evidence="7">The sequence shown here is derived from an EMBL/GenBank/DDBJ whole genome shotgun (WGS) entry which is preliminary data.</text>
</comment>
<reference evidence="7 8" key="1">
    <citation type="submission" date="2021-03" db="EMBL/GenBank/DDBJ databases">
        <title>Genomic Encyclopedia of Type Strains, Phase IV (KMG-IV): sequencing the most valuable type-strain genomes for metagenomic binning, comparative biology and taxonomic classification.</title>
        <authorList>
            <person name="Goeker M."/>
        </authorList>
    </citation>
    <scope>NUCLEOTIDE SEQUENCE [LARGE SCALE GENOMIC DNA]</scope>
    <source>
        <strain evidence="7 8">DSM 27512</strain>
    </source>
</reference>
<evidence type="ECO:0000256" key="5">
    <source>
        <dbReference type="PROSITE-ProRule" id="PRU00560"/>
    </source>
</evidence>
<dbReference type="NCBIfam" id="NF041464">
    <property type="entry name" value="HelD_BACSU"/>
    <property type="match status" value="1"/>
</dbReference>
<evidence type="ECO:0000256" key="2">
    <source>
        <dbReference type="ARBA" id="ARBA00022801"/>
    </source>
</evidence>
<dbReference type="SUPFAM" id="SSF52540">
    <property type="entry name" value="P-loop containing nucleoside triphosphate hydrolases"/>
    <property type="match status" value="1"/>
</dbReference>
<feature type="domain" description="UvrD-like helicase ATP-binding" evidence="6">
    <location>
        <begin position="197"/>
        <end position="602"/>
    </location>
</feature>
<dbReference type="GO" id="GO:0016787">
    <property type="term" value="F:hydrolase activity"/>
    <property type="evidence" value="ECO:0007669"/>
    <property type="project" value="UniProtKB-KW"/>
</dbReference>
<evidence type="ECO:0000313" key="7">
    <source>
        <dbReference type="EMBL" id="MBP2026584.1"/>
    </source>
</evidence>
<evidence type="ECO:0000256" key="3">
    <source>
        <dbReference type="ARBA" id="ARBA00022806"/>
    </source>
</evidence>
<feature type="binding site" evidence="5">
    <location>
        <begin position="218"/>
        <end position="225"/>
    </location>
    <ligand>
        <name>ATP</name>
        <dbReference type="ChEBI" id="CHEBI:30616"/>
    </ligand>
</feature>
<dbReference type="InterPro" id="IPR000212">
    <property type="entry name" value="DNA_helicase_UvrD/REP"/>
</dbReference>
<keyword evidence="1 5" id="KW-0547">Nucleotide-binding</keyword>
<gene>
    <name evidence="7" type="ORF">J2Z35_000373</name>
</gene>
<accession>A0ABS4KIX6</accession>
<dbReference type="PANTHER" id="PTHR11070:SF17">
    <property type="entry name" value="DNA HELICASE IV"/>
    <property type="match status" value="1"/>
</dbReference>
<dbReference type="Pfam" id="PF00580">
    <property type="entry name" value="UvrD-helicase"/>
    <property type="match status" value="1"/>
</dbReference>
<dbReference type="InterPro" id="IPR048228">
    <property type="entry name" value="HelD_bacillota"/>
</dbReference>
<dbReference type="Gene3D" id="3.40.50.300">
    <property type="entry name" value="P-loop containing nucleotide triphosphate hydrolases"/>
    <property type="match status" value="3"/>
</dbReference>
<organism evidence="7 8">
    <name type="scientific">Acetoanaerobium pronyense</name>
    <dbReference type="NCBI Taxonomy" id="1482736"/>
    <lineage>
        <taxon>Bacteria</taxon>
        <taxon>Bacillati</taxon>
        <taxon>Bacillota</taxon>
        <taxon>Clostridia</taxon>
        <taxon>Peptostreptococcales</taxon>
        <taxon>Filifactoraceae</taxon>
        <taxon>Acetoanaerobium</taxon>
    </lineage>
</organism>
<dbReference type="EC" id="3.6.4.12" evidence="7"/>
<name>A0ABS4KIX6_9FIRM</name>
<dbReference type="GO" id="GO:0003678">
    <property type="term" value="F:DNA helicase activity"/>
    <property type="evidence" value="ECO:0007669"/>
    <property type="project" value="UniProtKB-EC"/>
</dbReference>
<keyword evidence="8" id="KW-1185">Reference proteome</keyword>
<dbReference type="RefSeq" id="WP_209658777.1">
    <property type="nucleotide sequence ID" value="NZ_JAGGLI010000002.1"/>
</dbReference>
<keyword evidence="2 5" id="KW-0378">Hydrolase</keyword>
<dbReference type="InterPro" id="IPR027785">
    <property type="entry name" value="UvrD-like_helicase_C"/>
</dbReference>
<evidence type="ECO:0000259" key="6">
    <source>
        <dbReference type="PROSITE" id="PS51198"/>
    </source>
</evidence>
<evidence type="ECO:0000256" key="1">
    <source>
        <dbReference type="ARBA" id="ARBA00022741"/>
    </source>
</evidence>
<dbReference type="PANTHER" id="PTHR11070">
    <property type="entry name" value="UVRD / RECB / PCRA DNA HELICASE FAMILY MEMBER"/>
    <property type="match status" value="1"/>
</dbReference>
<dbReference type="Pfam" id="PF13538">
    <property type="entry name" value="UvrD_C_2"/>
    <property type="match status" value="1"/>
</dbReference>
<sequence length="765" mass="88936">MSVKKHKDYKFEKERLEYTKEYIKTTIDATDYYKNTYKGNIKEAMENLDHLDSSQSYINVLVNTKFLEIAERNFDHLIRYKDKPYFARIDFKEDGKETIDKVYIGKISLSRAEDDIPLVVDWRSPIANLYYEGRLGENTYETETDTIKGEMYLKRQYSIENGELKDIMDIDVTTNDAFLQASLEAGADSRLKDIATTIQAEQNRVIRAEMNKPLIVQGVAGSGKTTIALHRIAYFMYRYENVFIPENFLIVAPNNLFMTYISEVLPELGVERVKQATLVDFFKSLIKDHVTIHKGEDKLSIISSLDREKEAKEIFTVSKFKGSFLLGKHIESRMRSIAKSILPNEDFKIYGKVLVPKERIEEVFVEELSYMPLEKRPKELQKILKNKLKSEKERLLQALENKYERRLLDIRTSTLEEKERRETYKSAMYERDEKFKEAENLLKTLDKKYIKSIEIPKAIDVYKSIMTLENLKIILHGKEYMDFSLDNEKIQIIAKHTLGLLSHGLIEREDLAPLAYIRHFISGSNHKYDIKSVVIDEAQDYSLLELYVLKKILNTEMFTLFGDIAQGIHSYRSLENWDSLYGTVFDRENSGYTILKQSYRTTIEIMDFANKIIKKSDIKDLVLANPVIRHGDSPEILGFNDKEEAVDIIKSRVNEGRDKGYKSIALITKSYKDAEILYKLLSKEIPERILLKENQNYSAGVMIVPSNIAKGLEFDSVIIVNFDEEYTLEPINIKLLYVAATRAMHSLTIVMENTKLEKLKKDFEI</sequence>
<evidence type="ECO:0000313" key="8">
    <source>
        <dbReference type="Proteomes" id="UP001314903"/>
    </source>
</evidence>
<proteinExistence type="predicted"/>
<evidence type="ECO:0000256" key="4">
    <source>
        <dbReference type="ARBA" id="ARBA00022840"/>
    </source>
</evidence>
<dbReference type="EMBL" id="JAGGLI010000002">
    <property type="protein sequence ID" value="MBP2026584.1"/>
    <property type="molecule type" value="Genomic_DNA"/>
</dbReference>
<dbReference type="InterPro" id="IPR027417">
    <property type="entry name" value="P-loop_NTPase"/>
</dbReference>
<keyword evidence="4 5" id="KW-0067">ATP-binding</keyword>
<dbReference type="Proteomes" id="UP001314903">
    <property type="component" value="Unassembled WGS sequence"/>
</dbReference>